<dbReference type="RefSeq" id="WP_066190900.1">
    <property type="nucleotide sequence ID" value="NZ_JAMAUX010000008.1"/>
</dbReference>
<reference evidence="2 3" key="1">
    <citation type="journal article" date="2010" name="Int. J. Syst. Evol. Microbiol.">
        <title>Bacillus horneckiae sp. nov., isolated from a spacecraft-assembly clean room.</title>
        <authorList>
            <person name="Vaishampayan P."/>
            <person name="Probst A."/>
            <person name="Krishnamurthi S."/>
            <person name="Ghosh S."/>
            <person name="Osman S."/>
            <person name="McDowall A."/>
            <person name="Ruckmani A."/>
            <person name="Mayilraj S."/>
            <person name="Venkateswaran K."/>
        </authorList>
    </citation>
    <scope>NUCLEOTIDE SEQUENCE [LARGE SCALE GENOMIC DNA]</scope>
    <source>
        <strain evidence="3">1PO1SC</strain>
    </source>
</reference>
<evidence type="ECO:0000313" key="3">
    <source>
        <dbReference type="Proteomes" id="UP000233343"/>
    </source>
</evidence>
<keyword evidence="1" id="KW-1133">Transmembrane helix</keyword>
<comment type="caution">
    <text evidence="2">The sequence shown here is derived from an EMBL/GenBank/DDBJ whole genome shotgun (WGS) entry which is preliminary data.</text>
</comment>
<protein>
    <submittedName>
        <fullName evidence="2">Uncharacterized protein</fullName>
    </submittedName>
</protein>
<keyword evidence="3" id="KW-1185">Reference proteome</keyword>
<organism evidence="2 3">
    <name type="scientific">Cytobacillus horneckiae</name>
    <dbReference type="NCBI Taxonomy" id="549687"/>
    <lineage>
        <taxon>Bacteria</taxon>
        <taxon>Bacillati</taxon>
        <taxon>Bacillota</taxon>
        <taxon>Bacilli</taxon>
        <taxon>Bacillales</taxon>
        <taxon>Bacillaceae</taxon>
        <taxon>Cytobacillus</taxon>
    </lineage>
</organism>
<feature type="transmembrane region" description="Helical" evidence="1">
    <location>
        <begin position="107"/>
        <end position="127"/>
    </location>
</feature>
<feature type="transmembrane region" description="Helical" evidence="1">
    <location>
        <begin position="81"/>
        <end position="100"/>
    </location>
</feature>
<dbReference type="EMBL" id="PISD01000036">
    <property type="protein sequence ID" value="PKG27733.1"/>
    <property type="molecule type" value="Genomic_DNA"/>
</dbReference>
<keyword evidence="1" id="KW-0812">Transmembrane</keyword>
<proteinExistence type="predicted"/>
<evidence type="ECO:0000256" key="1">
    <source>
        <dbReference type="SAM" id="Phobius"/>
    </source>
</evidence>
<dbReference type="AlphaFoldDB" id="A0A2N0ZE12"/>
<name>A0A2N0ZE12_9BACI</name>
<dbReference type="Proteomes" id="UP000233343">
    <property type="component" value="Unassembled WGS sequence"/>
</dbReference>
<feature type="transmembrane region" description="Helical" evidence="1">
    <location>
        <begin position="40"/>
        <end position="61"/>
    </location>
</feature>
<feature type="transmembrane region" description="Helical" evidence="1">
    <location>
        <begin position="133"/>
        <end position="154"/>
    </location>
</feature>
<sequence length="160" mass="18527">MLSTALSNLDLGAKGLWFPITISIALLVTLLLIPKRRINWVEIYIIFCIVGFATWFTDAFILRVFDLIDLGSPKKPGIGDIFSFTFIPSSLACIFLSFLDTKNKWKLVILFTFISFAIELGMEYSGYMTVKGWFNFLSVLFYFFVFVFILPYNLKLIRRR</sequence>
<feature type="transmembrane region" description="Helical" evidence="1">
    <location>
        <begin position="16"/>
        <end position="33"/>
    </location>
</feature>
<accession>A0A2N0ZE12</accession>
<keyword evidence="1" id="KW-0472">Membrane</keyword>
<evidence type="ECO:0000313" key="2">
    <source>
        <dbReference type="EMBL" id="PKG27733.1"/>
    </source>
</evidence>
<gene>
    <name evidence="2" type="ORF">CWS20_16660</name>
</gene>